<comment type="caution">
    <text evidence="1">The sequence shown here is derived from an EMBL/GenBank/DDBJ whole genome shotgun (WGS) entry which is preliminary data.</text>
</comment>
<sequence length="131" mass="14754">MCLMKKSFYVFDCLSRDEKGMPVSDGTAIVTKHSASTDVEIFLTSFKIRERNASILDTYAKDDVEYTPPKPKKPKQHKYWVQPGVKTPQNYRNLLNEVTASTPVIHSGCNESETLRITDTASTLIPPSIDE</sequence>
<evidence type="ECO:0000313" key="1">
    <source>
        <dbReference type="EMBL" id="GFO22993.1"/>
    </source>
</evidence>
<protein>
    <submittedName>
        <fullName evidence="1">Uncharacterized protein</fullName>
    </submittedName>
</protein>
<organism evidence="1 2">
    <name type="scientific">Plakobranchus ocellatus</name>
    <dbReference type="NCBI Taxonomy" id="259542"/>
    <lineage>
        <taxon>Eukaryota</taxon>
        <taxon>Metazoa</taxon>
        <taxon>Spiralia</taxon>
        <taxon>Lophotrochozoa</taxon>
        <taxon>Mollusca</taxon>
        <taxon>Gastropoda</taxon>
        <taxon>Heterobranchia</taxon>
        <taxon>Euthyneura</taxon>
        <taxon>Panpulmonata</taxon>
        <taxon>Sacoglossa</taxon>
        <taxon>Placobranchoidea</taxon>
        <taxon>Plakobranchidae</taxon>
        <taxon>Plakobranchus</taxon>
    </lineage>
</organism>
<name>A0AAV4BW10_9GAST</name>
<dbReference type="EMBL" id="BLXT01005492">
    <property type="protein sequence ID" value="GFO22993.1"/>
    <property type="molecule type" value="Genomic_DNA"/>
</dbReference>
<keyword evidence="2" id="KW-1185">Reference proteome</keyword>
<gene>
    <name evidence="1" type="ORF">PoB_004949800</name>
</gene>
<reference evidence="1 2" key="1">
    <citation type="journal article" date="2021" name="Elife">
        <title>Chloroplast acquisition without the gene transfer in kleptoplastic sea slugs, Plakobranchus ocellatus.</title>
        <authorList>
            <person name="Maeda T."/>
            <person name="Takahashi S."/>
            <person name="Yoshida T."/>
            <person name="Shimamura S."/>
            <person name="Takaki Y."/>
            <person name="Nagai Y."/>
            <person name="Toyoda A."/>
            <person name="Suzuki Y."/>
            <person name="Arimoto A."/>
            <person name="Ishii H."/>
            <person name="Satoh N."/>
            <person name="Nishiyama T."/>
            <person name="Hasebe M."/>
            <person name="Maruyama T."/>
            <person name="Minagawa J."/>
            <person name="Obokata J."/>
            <person name="Shigenobu S."/>
        </authorList>
    </citation>
    <scope>NUCLEOTIDE SEQUENCE [LARGE SCALE GENOMIC DNA]</scope>
</reference>
<accession>A0AAV4BW10</accession>
<dbReference type="AlphaFoldDB" id="A0AAV4BW10"/>
<evidence type="ECO:0000313" key="2">
    <source>
        <dbReference type="Proteomes" id="UP000735302"/>
    </source>
</evidence>
<dbReference type="Proteomes" id="UP000735302">
    <property type="component" value="Unassembled WGS sequence"/>
</dbReference>
<proteinExistence type="predicted"/>